<reference evidence="1" key="3">
    <citation type="submission" date="2014-01" db="EMBL/GenBank/DDBJ databases">
        <title>Evolution of pathogenesis and genome organization in the Tremellales.</title>
        <authorList>
            <person name="Cuomo C."/>
            <person name="Litvintseva A."/>
            <person name="Heitman J."/>
            <person name="Chen Y."/>
            <person name="Sun S."/>
            <person name="Springer D."/>
            <person name="Dromer F."/>
            <person name="Young S."/>
            <person name="Zeng Q."/>
            <person name="Chapman S."/>
            <person name="Gujja S."/>
            <person name="Saif S."/>
            <person name="Birren B."/>
        </authorList>
    </citation>
    <scope>NUCLEOTIDE SEQUENCE</scope>
    <source>
        <strain evidence="1">CBS 10118</strain>
    </source>
</reference>
<evidence type="ECO:0000313" key="1">
    <source>
        <dbReference type="EMBL" id="OCF29982.1"/>
    </source>
</evidence>
<proteinExistence type="predicted"/>
<reference evidence="1" key="1">
    <citation type="submission" date="2013-07" db="EMBL/GenBank/DDBJ databases">
        <title>The Genome Sequence of Cryptococcus bestiolae CBS10118.</title>
        <authorList>
            <consortium name="The Broad Institute Genome Sequencing Platform"/>
            <person name="Cuomo C."/>
            <person name="Litvintseva A."/>
            <person name="Chen Y."/>
            <person name="Heitman J."/>
            <person name="Sun S."/>
            <person name="Springer D."/>
            <person name="Dromer F."/>
            <person name="Young S.K."/>
            <person name="Zeng Q."/>
            <person name="Gargeya S."/>
            <person name="Fitzgerald M."/>
            <person name="Abouelleil A."/>
            <person name="Alvarado L."/>
            <person name="Berlin A.M."/>
            <person name="Chapman S.B."/>
            <person name="Dewar J."/>
            <person name="Goldberg J."/>
            <person name="Griggs A."/>
            <person name="Gujja S."/>
            <person name="Hansen M."/>
            <person name="Howarth C."/>
            <person name="Imamovic A."/>
            <person name="Larimer J."/>
            <person name="McCowan C."/>
            <person name="Murphy C."/>
            <person name="Pearson M."/>
            <person name="Priest M."/>
            <person name="Roberts A."/>
            <person name="Saif S."/>
            <person name="Shea T."/>
            <person name="Sykes S."/>
            <person name="Wortman J."/>
            <person name="Nusbaum C."/>
            <person name="Birren B."/>
        </authorList>
    </citation>
    <scope>NUCLEOTIDE SEQUENCE [LARGE SCALE GENOMIC DNA]</scope>
    <source>
        <strain evidence="1">CBS 10118</strain>
    </source>
</reference>
<accession>A0A1B9GG01</accession>
<keyword evidence="3" id="KW-1185">Reference proteome</keyword>
<dbReference type="GeneID" id="30205898"/>
<evidence type="ECO:0008006" key="4">
    <source>
        <dbReference type="Google" id="ProtNLM"/>
    </source>
</evidence>
<organism evidence="1">
    <name type="scientific">Kwoniella bestiolae CBS 10118</name>
    <dbReference type="NCBI Taxonomy" id="1296100"/>
    <lineage>
        <taxon>Eukaryota</taxon>
        <taxon>Fungi</taxon>
        <taxon>Dikarya</taxon>
        <taxon>Basidiomycota</taxon>
        <taxon>Agaricomycotina</taxon>
        <taxon>Tremellomycetes</taxon>
        <taxon>Tremellales</taxon>
        <taxon>Cryptococcaceae</taxon>
        <taxon>Kwoniella</taxon>
    </lineage>
</organism>
<protein>
    <recommendedName>
        <fullName evidence="4">BTB domain-containing protein</fullName>
    </recommendedName>
</protein>
<evidence type="ECO:0000313" key="2">
    <source>
        <dbReference type="EMBL" id="WVW80815.1"/>
    </source>
</evidence>
<reference evidence="2" key="4">
    <citation type="submission" date="2024-02" db="EMBL/GenBank/DDBJ databases">
        <title>Comparative genomics of Cryptococcus and Kwoniella reveals pathogenesis evolution and contrasting modes of karyotype evolution via chromosome fusion or intercentromeric recombination.</title>
        <authorList>
            <person name="Coelho M.A."/>
            <person name="David-Palma M."/>
            <person name="Shea T."/>
            <person name="Bowers K."/>
            <person name="McGinley-Smith S."/>
            <person name="Mohammad A.W."/>
            <person name="Gnirke A."/>
            <person name="Yurkov A.M."/>
            <person name="Nowrousian M."/>
            <person name="Sun S."/>
            <person name="Cuomo C.A."/>
            <person name="Heitman J."/>
        </authorList>
    </citation>
    <scope>NUCLEOTIDE SEQUENCE</scope>
    <source>
        <strain evidence="2">CBS 10118</strain>
    </source>
</reference>
<dbReference type="VEuPathDB" id="FungiDB:I302_01499"/>
<dbReference type="RefSeq" id="XP_019051052.1">
    <property type="nucleotide sequence ID" value="XM_019188174.1"/>
</dbReference>
<evidence type="ECO:0000313" key="3">
    <source>
        <dbReference type="Proteomes" id="UP000092730"/>
    </source>
</evidence>
<dbReference type="EMBL" id="CP144541">
    <property type="protein sequence ID" value="WVW80815.1"/>
    <property type="molecule type" value="Genomic_DNA"/>
</dbReference>
<dbReference type="OrthoDB" id="2574774at2759"/>
<dbReference type="AlphaFoldDB" id="A0A1B9GG01"/>
<sequence length="241" mass="27458">MTLKRSATSTSSETPNKKLKVEVFTINDTNRDYQDPKADITLVSSDGLRFKVHSYVLKTAGKEIELTDKLIERSPVLSLFLYLCHGKPMSFPSEDTTLVLYNDLIKFAHKYDSPRVLETLTTSVYRWHHEENLSLWIVLHLGLTLQKPKLVAFAIRYSMHSSWHIKEKATEEEKVKARNPVGTVGNVAGVSWLDFSAWSLSTFKNVPTDYMFALLRAYKHGGDDPEKVADGFLQIMKEMGE</sequence>
<dbReference type="EMBL" id="KI894018">
    <property type="protein sequence ID" value="OCF29982.1"/>
    <property type="molecule type" value="Genomic_DNA"/>
</dbReference>
<name>A0A1B9GG01_9TREE</name>
<dbReference type="Proteomes" id="UP000092730">
    <property type="component" value="Chromosome 1"/>
</dbReference>
<dbReference type="STRING" id="1296100.A0A1B9GG01"/>
<gene>
    <name evidence="1" type="ORF">I302_01499</name>
    <name evidence="2" type="ORF">I302_102804</name>
</gene>
<reference evidence="2" key="2">
    <citation type="submission" date="2013-07" db="EMBL/GenBank/DDBJ databases">
        <authorList>
            <consortium name="The Broad Institute Genome Sequencing Platform"/>
            <person name="Cuomo C."/>
            <person name="Litvintseva A."/>
            <person name="Chen Y."/>
            <person name="Heitman J."/>
            <person name="Sun S."/>
            <person name="Springer D."/>
            <person name="Dromer F."/>
            <person name="Young S.K."/>
            <person name="Zeng Q."/>
            <person name="Gargeya S."/>
            <person name="Fitzgerald M."/>
            <person name="Abouelleil A."/>
            <person name="Alvarado L."/>
            <person name="Berlin A.M."/>
            <person name="Chapman S.B."/>
            <person name="Dewar J."/>
            <person name="Goldberg J."/>
            <person name="Griggs A."/>
            <person name="Gujja S."/>
            <person name="Hansen M."/>
            <person name="Howarth C."/>
            <person name="Imamovic A."/>
            <person name="Larimer J."/>
            <person name="McCowan C."/>
            <person name="Murphy C."/>
            <person name="Pearson M."/>
            <person name="Priest M."/>
            <person name="Roberts A."/>
            <person name="Saif S."/>
            <person name="Shea T."/>
            <person name="Sykes S."/>
            <person name="Wortman J."/>
            <person name="Nusbaum C."/>
            <person name="Birren B."/>
        </authorList>
    </citation>
    <scope>NUCLEOTIDE SEQUENCE</scope>
    <source>
        <strain evidence="2">CBS 10118</strain>
    </source>
</reference>
<dbReference type="KEGG" id="kbi:30205898"/>